<dbReference type="EnsemblMetazoa" id="SCAU002307-RA">
    <property type="protein sequence ID" value="SCAU002307-PA"/>
    <property type="gene ID" value="SCAU002307"/>
</dbReference>
<gene>
    <name evidence="3" type="primary">106093098</name>
</gene>
<keyword evidence="4" id="KW-1185">Reference proteome</keyword>
<dbReference type="STRING" id="35570.A0A1I8NV61"/>
<protein>
    <recommendedName>
        <fullName evidence="2">Alpha-carbonic anhydrase domain-containing protein</fullName>
    </recommendedName>
</protein>
<dbReference type="InterPro" id="IPR036398">
    <property type="entry name" value="CA_dom_sf"/>
</dbReference>
<dbReference type="Gene3D" id="3.10.200.10">
    <property type="entry name" value="Alpha carbonic anhydrase"/>
    <property type="match status" value="1"/>
</dbReference>
<organism evidence="3 4">
    <name type="scientific">Stomoxys calcitrans</name>
    <name type="common">Stable fly</name>
    <name type="synonym">Conops calcitrans</name>
    <dbReference type="NCBI Taxonomy" id="35570"/>
    <lineage>
        <taxon>Eukaryota</taxon>
        <taxon>Metazoa</taxon>
        <taxon>Ecdysozoa</taxon>
        <taxon>Arthropoda</taxon>
        <taxon>Hexapoda</taxon>
        <taxon>Insecta</taxon>
        <taxon>Pterygota</taxon>
        <taxon>Neoptera</taxon>
        <taxon>Endopterygota</taxon>
        <taxon>Diptera</taxon>
        <taxon>Brachycera</taxon>
        <taxon>Muscomorpha</taxon>
        <taxon>Muscoidea</taxon>
        <taxon>Muscidae</taxon>
        <taxon>Stomoxys</taxon>
    </lineage>
</organism>
<dbReference type="AlphaFoldDB" id="A0A1I8NV61"/>
<evidence type="ECO:0000259" key="2">
    <source>
        <dbReference type="PROSITE" id="PS51144"/>
    </source>
</evidence>
<dbReference type="InterPro" id="IPR023561">
    <property type="entry name" value="Carbonic_anhydrase_a-class"/>
</dbReference>
<feature type="domain" description="Alpha-carbonic anhydrase" evidence="2">
    <location>
        <begin position="1"/>
        <end position="243"/>
    </location>
</feature>
<dbReference type="OrthoDB" id="8025901at2759"/>
<dbReference type="SMART" id="SM01057">
    <property type="entry name" value="Carb_anhydrase"/>
    <property type="match status" value="1"/>
</dbReference>
<sequence length="243" mass="27998">MIKIVASVDDDGFDPNSRVCVGKHTIPMDESVNKPQMRQFKPLTFTNLDIQPKNIVLTNDGRTLNLYPNYTKSQVPIISGGPLEDIGSYRFSRMYFYWMERSDSKYNYGNITFPAELHLVFLNVNLTETWQSLRRDNCVVVLAYPIKVVETSSNFFSEIVNHLPVIRDTDTFTNQLQDMEFALNSIIGKDTSNFYIYHGNMLSIACVRDITYIDFPTAVEVNLKFVSMNDILNNTKNRMQLTE</sequence>
<reference evidence="3" key="1">
    <citation type="submission" date="2020-05" db="UniProtKB">
        <authorList>
            <consortium name="EnsemblMetazoa"/>
        </authorList>
    </citation>
    <scope>IDENTIFICATION</scope>
    <source>
        <strain evidence="3">USDA</strain>
    </source>
</reference>
<evidence type="ECO:0000313" key="3">
    <source>
        <dbReference type="EnsemblMetazoa" id="SCAU002307-PA"/>
    </source>
</evidence>
<dbReference type="PANTHER" id="PTHR18952">
    <property type="entry name" value="CARBONIC ANHYDRASE"/>
    <property type="match status" value="1"/>
</dbReference>
<evidence type="ECO:0000256" key="1">
    <source>
        <dbReference type="ARBA" id="ARBA00010718"/>
    </source>
</evidence>
<dbReference type="PANTHER" id="PTHR18952:SF124">
    <property type="entry name" value="CARBONIC ANHYDRASE 7"/>
    <property type="match status" value="1"/>
</dbReference>
<evidence type="ECO:0000313" key="4">
    <source>
        <dbReference type="Proteomes" id="UP000095300"/>
    </source>
</evidence>
<dbReference type="Proteomes" id="UP000095300">
    <property type="component" value="Unassembled WGS sequence"/>
</dbReference>
<dbReference type="GO" id="GO:0004089">
    <property type="term" value="F:carbonate dehydratase activity"/>
    <property type="evidence" value="ECO:0007669"/>
    <property type="project" value="InterPro"/>
</dbReference>
<dbReference type="VEuPathDB" id="VectorBase:SCAU002307"/>
<proteinExistence type="inferred from homology"/>
<dbReference type="GO" id="GO:0008270">
    <property type="term" value="F:zinc ion binding"/>
    <property type="evidence" value="ECO:0007669"/>
    <property type="project" value="InterPro"/>
</dbReference>
<comment type="similarity">
    <text evidence="1">Belongs to the alpha-carbonic anhydrase family.</text>
</comment>
<dbReference type="GO" id="GO:0005737">
    <property type="term" value="C:cytoplasm"/>
    <property type="evidence" value="ECO:0007669"/>
    <property type="project" value="TreeGrafter"/>
</dbReference>
<accession>A0A1I8NV61</accession>
<dbReference type="KEGG" id="scac:106093098"/>
<dbReference type="PROSITE" id="PS51144">
    <property type="entry name" value="ALPHA_CA_2"/>
    <property type="match status" value="1"/>
</dbReference>
<dbReference type="SUPFAM" id="SSF51069">
    <property type="entry name" value="Carbonic anhydrase"/>
    <property type="match status" value="1"/>
</dbReference>
<name>A0A1I8NV61_STOCA</name>
<dbReference type="Pfam" id="PF00194">
    <property type="entry name" value="Carb_anhydrase"/>
    <property type="match status" value="1"/>
</dbReference>
<dbReference type="InterPro" id="IPR001148">
    <property type="entry name" value="CA_dom"/>
</dbReference>